<sequence>MEKIRLRIDDANMHIKRLNSSAEVMMNISKATNGSSVAHSSDHDANFIPRSEASINASSNDDDGGGRAPLSQLPPVLELWGVSFTSLTAATVFGPSLPSVQQHGAAATMKPSHSPHCDDDHINNVATAAGARRTTTSIARLVARPFSWPSLLLPTEQLSLPDVLYLVRKKEEDTNHHRSPEHHAATSQQQHSQHVQQSCCALMMLSQQHLLRRLHSVAYDAYFHDGQQQCRRVLPSVVVTEADQSLFRPHRRLCPASTLCSHDVTETGDLALKPLRDGALTNDLDGDKRPKRPRQTTSTVTTLLTFPEVQPPPPHPQHVVPQHQQPGAGGIATAHSSNRKPKRVVVIDLTEDASH</sequence>
<keyword evidence="3" id="KW-1185">Reference proteome</keyword>
<feature type="region of interest" description="Disordered" evidence="1">
    <location>
        <begin position="277"/>
        <end position="343"/>
    </location>
</feature>
<evidence type="ECO:0000313" key="2">
    <source>
        <dbReference type="EMBL" id="CUG06708.1"/>
    </source>
</evidence>
<feature type="compositionally biased region" description="Low complexity" evidence="1">
    <location>
        <begin position="296"/>
        <end position="305"/>
    </location>
</feature>
<evidence type="ECO:0000256" key="1">
    <source>
        <dbReference type="SAM" id="MobiDB-lite"/>
    </source>
</evidence>
<protein>
    <submittedName>
        <fullName evidence="2">Uncharacterized protein</fullName>
    </submittedName>
</protein>
<evidence type="ECO:0000313" key="3">
    <source>
        <dbReference type="Proteomes" id="UP000051952"/>
    </source>
</evidence>
<feature type="region of interest" description="Disordered" evidence="1">
    <location>
        <begin position="172"/>
        <end position="191"/>
    </location>
</feature>
<reference evidence="3" key="1">
    <citation type="submission" date="2015-09" db="EMBL/GenBank/DDBJ databases">
        <authorList>
            <consortium name="Pathogen Informatics"/>
        </authorList>
    </citation>
    <scope>NUCLEOTIDE SEQUENCE [LARGE SCALE GENOMIC DNA]</scope>
    <source>
        <strain evidence="3">Lake Konstanz</strain>
    </source>
</reference>
<feature type="compositionally biased region" description="Low complexity" evidence="1">
    <location>
        <begin position="317"/>
        <end position="326"/>
    </location>
</feature>
<dbReference type="Proteomes" id="UP000051952">
    <property type="component" value="Unassembled WGS sequence"/>
</dbReference>
<organism evidence="2 3">
    <name type="scientific">Bodo saltans</name>
    <name type="common">Flagellated protozoan</name>
    <dbReference type="NCBI Taxonomy" id="75058"/>
    <lineage>
        <taxon>Eukaryota</taxon>
        <taxon>Discoba</taxon>
        <taxon>Euglenozoa</taxon>
        <taxon>Kinetoplastea</taxon>
        <taxon>Metakinetoplastina</taxon>
        <taxon>Eubodonida</taxon>
        <taxon>Bodonidae</taxon>
        <taxon>Bodo</taxon>
    </lineage>
</organism>
<dbReference type="EMBL" id="CYKH01000611">
    <property type="protein sequence ID" value="CUG06708.1"/>
    <property type="molecule type" value="Genomic_DNA"/>
</dbReference>
<proteinExistence type="predicted"/>
<accession>A0A0S4IX57</accession>
<gene>
    <name evidence="2" type="ORF">BSAL_73335</name>
</gene>
<dbReference type="VEuPathDB" id="TriTrypDB:BSAL_73335"/>
<dbReference type="AlphaFoldDB" id="A0A0S4IX57"/>
<feature type="compositionally biased region" description="Basic and acidic residues" evidence="1">
    <location>
        <begin position="172"/>
        <end position="184"/>
    </location>
</feature>
<name>A0A0S4IX57_BODSA</name>